<evidence type="ECO:0000256" key="4">
    <source>
        <dbReference type="ARBA" id="ARBA00023186"/>
    </source>
</evidence>
<feature type="binding site" evidence="5">
    <location>
        <position position="116"/>
    </location>
    <ligand>
        <name>ATP</name>
        <dbReference type="ChEBI" id="CHEBI:30616"/>
    </ligand>
</feature>
<evidence type="ECO:0000256" key="3">
    <source>
        <dbReference type="ARBA" id="ARBA00022840"/>
    </source>
</evidence>
<dbReference type="FunFam" id="1.20.120.790:FF:000001">
    <property type="entry name" value="Heat shock protein 90 alpha"/>
    <property type="match status" value="1"/>
</dbReference>
<dbReference type="PRINTS" id="PR00775">
    <property type="entry name" value="HEATSHOCK90"/>
</dbReference>
<dbReference type="FunFam" id="3.30.565.10:FF:000005">
    <property type="entry name" value="Heat shock protein 90"/>
    <property type="match status" value="1"/>
</dbReference>
<evidence type="ECO:0000313" key="9">
    <source>
        <dbReference type="Proteomes" id="UP001255856"/>
    </source>
</evidence>
<dbReference type="InterPro" id="IPR036890">
    <property type="entry name" value="HATPase_C_sf"/>
</dbReference>
<dbReference type="EMBL" id="JASFZW010000002">
    <property type="protein sequence ID" value="KAK2079702.1"/>
    <property type="molecule type" value="Genomic_DNA"/>
</dbReference>
<keyword evidence="9" id="KW-1185">Reference proteome</keyword>
<dbReference type="SUPFAM" id="SSF55874">
    <property type="entry name" value="ATPase domain of HSP90 chaperone/DNA topoisomerase II/histidine kinase"/>
    <property type="match status" value="1"/>
</dbReference>
<dbReference type="Pfam" id="PF13589">
    <property type="entry name" value="HATPase_c_3"/>
    <property type="match status" value="1"/>
</dbReference>
<sequence>MSPQSTEAPELEQRLDEEGESGSDDFDNILEEMEKLDLEQETFTYQAEVDRFMDIIVNSLYSNREVFIRELVSNASDALDKVRLTALQDPEQYKTGSDLEIKISANKDGSTLVIEDSGIGMTREELLSSLGTIARSGTKKFMEAMKDKHDANLIGQFGVGFYSAFLVADRVVVQTKSNADDGAWIWEGAAGAHDFKVRRDDSGDLPRGTRITLHLKPDAEEFADPERISGLLKQYSEFISFPIKLWTSKPVSEQVLDEEATAKAQAEADAAAEAAGEEKKAVAPVFKTERKTVEDWAVQNDNKPLWTRPAKDVTREEQNAFFKATFKEFADPAAVSQFNVEGTLEFSGLLFVPGMAPFDQTSAVSKPRNIRLYVRRVFISDAFDEDLLPRWAGFVKGVVDSADLPLNVSREILQENRIVRAIRKQLEKRTLDMLNGLAAREDKAEYERFWESFGRFVKIGIIDDAANRPALAKLLRFRSSASGEGVTSLADYVGRMKEGQKDIYFLVTVGNAAADSAPFVEALTRKGYEVLYLTEPVDELVALNLQEFEGKKFTDVTREDLDLGESEEDKKEGEAASATVKDLTEAIKGLLGDRVEKVVASKRLTDSPAVVVLSKFGWSTNMERIARAQAMGDPMQAEYMRGRRILEINPSHPIIESLKAKAAAESPELKDQVELLYDAALLSGGYEVDSPKDFASRIYDLLQSQGATTSAKAEPVEAELVE</sequence>
<accession>A0AAD9INH4</accession>
<evidence type="ECO:0000259" key="7">
    <source>
        <dbReference type="SMART" id="SM00387"/>
    </source>
</evidence>
<dbReference type="InterPro" id="IPR020568">
    <property type="entry name" value="Ribosomal_Su5_D2-typ_SF"/>
</dbReference>
<dbReference type="SUPFAM" id="SSF110942">
    <property type="entry name" value="HSP90 C-terminal domain"/>
    <property type="match status" value="1"/>
</dbReference>
<dbReference type="Pfam" id="PF00183">
    <property type="entry name" value="HSP90"/>
    <property type="match status" value="1"/>
</dbReference>
<dbReference type="GO" id="GO:0016887">
    <property type="term" value="F:ATP hydrolysis activity"/>
    <property type="evidence" value="ECO:0007669"/>
    <property type="project" value="InterPro"/>
</dbReference>
<evidence type="ECO:0000313" key="8">
    <source>
        <dbReference type="EMBL" id="KAK2079702.1"/>
    </source>
</evidence>
<feature type="binding site" evidence="5">
    <location>
        <position position="209"/>
    </location>
    <ligand>
        <name>ATP</name>
        <dbReference type="ChEBI" id="CHEBI:30616"/>
    </ligand>
</feature>
<keyword evidence="3 5" id="KW-0067">ATP-binding</keyword>
<dbReference type="Gene3D" id="3.40.50.11260">
    <property type="match status" value="1"/>
</dbReference>
<keyword evidence="4" id="KW-0143">Chaperone</keyword>
<gene>
    <name evidence="8" type="ORF">QBZ16_002097</name>
</gene>
<dbReference type="AlphaFoldDB" id="A0AAD9INH4"/>
<evidence type="ECO:0000256" key="6">
    <source>
        <dbReference type="SAM" id="MobiDB-lite"/>
    </source>
</evidence>
<comment type="caution">
    <text evidence="8">The sequence shown here is derived from an EMBL/GenBank/DDBJ whole genome shotgun (WGS) entry which is preliminary data.</text>
</comment>
<dbReference type="Gene3D" id="3.30.230.80">
    <property type="match status" value="1"/>
</dbReference>
<feature type="binding site" evidence="5">
    <location>
        <begin position="136"/>
        <end position="137"/>
    </location>
    <ligand>
        <name>ATP</name>
        <dbReference type="ChEBI" id="CHEBI:30616"/>
    </ligand>
</feature>
<comment type="similarity">
    <text evidence="1">Belongs to the heat shock protein 90 family.</text>
</comment>
<protein>
    <recommendedName>
        <fullName evidence="7">Histidine kinase/HSP90-like ATPase domain-containing protein</fullName>
    </recommendedName>
</protein>
<name>A0AAD9INH4_PROWI</name>
<dbReference type="Gene3D" id="1.20.120.790">
    <property type="entry name" value="Heat shock protein 90, C-terminal domain"/>
    <property type="match status" value="1"/>
</dbReference>
<evidence type="ECO:0000256" key="5">
    <source>
        <dbReference type="PIRSR" id="PIRSR002583-1"/>
    </source>
</evidence>
<dbReference type="GO" id="GO:0140662">
    <property type="term" value="F:ATP-dependent protein folding chaperone"/>
    <property type="evidence" value="ECO:0007669"/>
    <property type="project" value="InterPro"/>
</dbReference>
<evidence type="ECO:0000256" key="1">
    <source>
        <dbReference type="ARBA" id="ARBA00008239"/>
    </source>
</evidence>
<feature type="binding site" evidence="5">
    <location>
        <position position="121"/>
    </location>
    <ligand>
        <name>ATP</name>
        <dbReference type="ChEBI" id="CHEBI:30616"/>
    </ligand>
</feature>
<dbReference type="SUPFAM" id="SSF54211">
    <property type="entry name" value="Ribosomal protein S5 domain 2-like"/>
    <property type="match status" value="1"/>
</dbReference>
<dbReference type="InterPro" id="IPR037196">
    <property type="entry name" value="HSP90_C"/>
</dbReference>
<dbReference type="InterPro" id="IPR020575">
    <property type="entry name" value="Hsp90_N"/>
</dbReference>
<proteinExistence type="inferred from homology"/>
<feature type="binding site" evidence="5">
    <location>
        <position position="70"/>
    </location>
    <ligand>
        <name>ATP</name>
        <dbReference type="ChEBI" id="CHEBI:30616"/>
    </ligand>
</feature>
<feature type="binding site" evidence="5">
    <location>
        <begin position="156"/>
        <end position="161"/>
    </location>
    <ligand>
        <name>ATP</name>
        <dbReference type="ChEBI" id="CHEBI:30616"/>
    </ligand>
</feature>
<dbReference type="InterPro" id="IPR003594">
    <property type="entry name" value="HATPase_dom"/>
</dbReference>
<organism evidence="8 9">
    <name type="scientific">Prototheca wickerhamii</name>
    <dbReference type="NCBI Taxonomy" id="3111"/>
    <lineage>
        <taxon>Eukaryota</taxon>
        <taxon>Viridiplantae</taxon>
        <taxon>Chlorophyta</taxon>
        <taxon>core chlorophytes</taxon>
        <taxon>Trebouxiophyceae</taxon>
        <taxon>Chlorellales</taxon>
        <taxon>Chlorellaceae</taxon>
        <taxon>Prototheca</taxon>
    </lineage>
</organism>
<dbReference type="PIRSF" id="PIRSF002583">
    <property type="entry name" value="Hsp90"/>
    <property type="match status" value="1"/>
</dbReference>
<dbReference type="Proteomes" id="UP001255856">
    <property type="component" value="Unassembled WGS sequence"/>
</dbReference>
<dbReference type="GO" id="GO:0051082">
    <property type="term" value="F:unfolded protein binding"/>
    <property type="evidence" value="ECO:0007669"/>
    <property type="project" value="InterPro"/>
</dbReference>
<keyword evidence="2 5" id="KW-0547">Nucleotide-binding</keyword>
<dbReference type="CDD" id="cd16927">
    <property type="entry name" value="HATPase_Hsp90-like"/>
    <property type="match status" value="1"/>
</dbReference>
<feature type="domain" description="Histidine kinase/HSP90-like ATPase" evidence="7">
    <location>
        <begin position="63"/>
        <end position="219"/>
    </location>
</feature>
<dbReference type="NCBIfam" id="NF003555">
    <property type="entry name" value="PRK05218.1"/>
    <property type="match status" value="1"/>
</dbReference>
<dbReference type="InterPro" id="IPR001404">
    <property type="entry name" value="Hsp90_fam"/>
</dbReference>
<dbReference type="SMART" id="SM00387">
    <property type="entry name" value="HATPase_c"/>
    <property type="match status" value="1"/>
</dbReference>
<feature type="region of interest" description="Disordered" evidence="6">
    <location>
        <begin position="1"/>
        <end position="25"/>
    </location>
</feature>
<dbReference type="Gene3D" id="3.30.565.10">
    <property type="entry name" value="Histidine kinase-like ATPase, C-terminal domain"/>
    <property type="match status" value="1"/>
</dbReference>
<feature type="binding site" evidence="5">
    <location>
        <position position="74"/>
    </location>
    <ligand>
        <name>ATP</name>
        <dbReference type="ChEBI" id="CHEBI:30616"/>
    </ligand>
</feature>
<dbReference type="GO" id="GO:0005524">
    <property type="term" value="F:ATP binding"/>
    <property type="evidence" value="ECO:0007669"/>
    <property type="project" value="UniProtKB-KW"/>
</dbReference>
<reference evidence="8" key="1">
    <citation type="submission" date="2021-01" db="EMBL/GenBank/DDBJ databases">
        <authorList>
            <person name="Eckstrom K.M.E."/>
        </authorList>
    </citation>
    <scope>NUCLEOTIDE SEQUENCE</scope>
    <source>
        <strain evidence="8">UVCC 0001</strain>
    </source>
</reference>
<feature type="binding site" evidence="5">
    <location>
        <position position="410"/>
    </location>
    <ligand>
        <name>ATP</name>
        <dbReference type="ChEBI" id="CHEBI:30616"/>
    </ligand>
</feature>
<dbReference type="HAMAP" id="MF_00505">
    <property type="entry name" value="HSP90"/>
    <property type="match status" value="1"/>
</dbReference>
<evidence type="ECO:0000256" key="2">
    <source>
        <dbReference type="ARBA" id="ARBA00022741"/>
    </source>
</evidence>
<dbReference type="PANTHER" id="PTHR11528">
    <property type="entry name" value="HEAT SHOCK PROTEIN 90 FAMILY MEMBER"/>
    <property type="match status" value="1"/>
</dbReference>